<dbReference type="Proteomes" id="UP001258945">
    <property type="component" value="Unassembled WGS sequence"/>
</dbReference>
<dbReference type="GO" id="GO:0050920">
    <property type="term" value="P:regulation of chemotaxis"/>
    <property type="evidence" value="ECO:0007669"/>
    <property type="project" value="InterPro"/>
</dbReference>
<sequence>MPDQERIEQAVRSVLASMGGDITTNEVVLLAELEALGRTIAQAKAEIAALRVEEIEDQHIPVATDELDAVLEHTAAATNEILDACEVLERLVPELPAAPAARIGEAVTRIYEACSFQDITGQRIAKVVAALKEIEGRVQKITQRFGPARGGMPVAAPREGAPERSEGERLAQGPQLPAAASSQAEIDALLASFD</sequence>
<keyword evidence="3" id="KW-0378">Hydrolase</keyword>
<organism evidence="2 4">
    <name type="scientific">Roseomonas gilardii</name>
    <dbReference type="NCBI Taxonomy" id="257708"/>
    <lineage>
        <taxon>Bacteria</taxon>
        <taxon>Pseudomonadati</taxon>
        <taxon>Pseudomonadota</taxon>
        <taxon>Alphaproteobacteria</taxon>
        <taxon>Acetobacterales</taxon>
        <taxon>Roseomonadaceae</taxon>
        <taxon>Roseomonas</taxon>
    </lineage>
</organism>
<feature type="compositionally biased region" description="Basic and acidic residues" evidence="1">
    <location>
        <begin position="160"/>
        <end position="169"/>
    </location>
</feature>
<dbReference type="Proteomes" id="UP000185494">
    <property type="component" value="Chromosome 1"/>
</dbReference>
<dbReference type="Pfam" id="PF04344">
    <property type="entry name" value="CheZ"/>
    <property type="match status" value="1"/>
</dbReference>
<dbReference type="InterPro" id="IPR007439">
    <property type="entry name" value="Chemotax_Pase_CheZ"/>
</dbReference>
<feature type="region of interest" description="Disordered" evidence="1">
    <location>
        <begin position="148"/>
        <end position="182"/>
    </location>
</feature>
<dbReference type="EMBL" id="CP015583">
    <property type="protein sequence ID" value="APT57882.1"/>
    <property type="molecule type" value="Genomic_DNA"/>
</dbReference>
<proteinExistence type="predicted"/>
<dbReference type="AlphaFoldDB" id="A0A1L7AGJ9"/>
<dbReference type="EMBL" id="JAVVDO010000014">
    <property type="protein sequence ID" value="MDT8331456.1"/>
    <property type="molecule type" value="Genomic_DNA"/>
</dbReference>
<reference evidence="2 4" key="1">
    <citation type="submission" date="2016-05" db="EMBL/GenBank/DDBJ databases">
        <title>Complete Genome and Methylome Analysis of Psychrotrophic Bacterial Isolates from Antarctic Lake Untersee.</title>
        <authorList>
            <person name="Fomenkov A."/>
            <person name="Akimov V.N."/>
            <person name="Vasilyeva L.V."/>
            <person name="Andersen D."/>
            <person name="Vincze T."/>
            <person name="Roberts R.J."/>
        </authorList>
    </citation>
    <scope>NUCLEOTIDE SEQUENCE [LARGE SCALE GENOMIC DNA]</scope>
    <source>
        <strain evidence="2 4">U14-5</strain>
    </source>
</reference>
<reference evidence="3 5" key="2">
    <citation type="journal article" date="2019" name="Microb. Pathog.">
        <title>Comparison of VITEK 2, MALDI-TOF MS, 16S rRNA gene sequencing, and whole-genome sequencing for identification of Roseomonas mucosa.</title>
        <authorList>
            <person name="Rudolph W.W."/>
            <person name="Gunzer F."/>
            <person name="Trauth M."/>
            <person name="Bunk B."/>
            <person name="Bigge R."/>
            <person name="Schrottner P."/>
        </authorList>
    </citation>
    <scope>NUCLEOTIDE SEQUENCE [LARGE SCALE GENOMIC DNA]</scope>
    <source>
        <strain evidence="3 5">DSM 103800</strain>
    </source>
</reference>
<dbReference type="RefSeq" id="WP_075798695.1">
    <property type="nucleotide sequence ID" value="NZ_CP015583.1"/>
</dbReference>
<evidence type="ECO:0000256" key="1">
    <source>
        <dbReference type="SAM" id="MobiDB-lite"/>
    </source>
</evidence>
<keyword evidence="5" id="KW-1185">Reference proteome</keyword>
<reference evidence="3" key="3">
    <citation type="submission" date="2023-09" db="EMBL/GenBank/DDBJ databases">
        <authorList>
            <person name="Schober I."/>
            <person name="Bunk B."/>
        </authorList>
    </citation>
    <scope>NUCLEOTIDE SEQUENCE</scope>
    <source>
        <strain evidence="3">DSM 103800</strain>
    </source>
</reference>
<dbReference type="KEGG" id="rgi:RGI145_12925"/>
<accession>A0A1L7AGJ9</accession>
<dbReference type="eggNOG" id="COG3143">
    <property type="taxonomic scope" value="Bacteria"/>
</dbReference>
<name>A0A1L7AGJ9_9PROT</name>
<evidence type="ECO:0000313" key="2">
    <source>
        <dbReference type="EMBL" id="APT57882.1"/>
    </source>
</evidence>
<evidence type="ECO:0000313" key="4">
    <source>
        <dbReference type="Proteomes" id="UP000185494"/>
    </source>
</evidence>
<protein>
    <submittedName>
        <fullName evidence="3">Protein phosphatase CheZ</fullName>
        <ecNumber evidence="3">3.6.1.-</ecNumber>
    </submittedName>
</protein>
<evidence type="ECO:0000313" key="3">
    <source>
        <dbReference type="EMBL" id="MDT8331456.1"/>
    </source>
</evidence>
<dbReference type="GO" id="GO:0016787">
    <property type="term" value="F:hydrolase activity"/>
    <property type="evidence" value="ECO:0007669"/>
    <property type="project" value="UniProtKB-KW"/>
</dbReference>
<dbReference type="GO" id="GO:0009288">
    <property type="term" value="C:bacterial-type flagellum"/>
    <property type="evidence" value="ECO:0007669"/>
    <property type="project" value="InterPro"/>
</dbReference>
<dbReference type="STRING" id="257708.RGI145_12925"/>
<dbReference type="EC" id="3.6.1.-" evidence="3"/>
<dbReference type="Gene3D" id="1.10.287.500">
    <property type="entry name" value="Helix hairpin bin"/>
    <property type="match status" value="2"/>
</dbReference>
<dbReference type="SUPFAM" id="SSF75708">
    <property type="entry name" value="Chemotaxis phosphatase CheZ"/>
    <property type="match status" value="1"/>
</dbReference>
<evidence type="ECO:0000313" key="5">
    <source>
        <dbReference type="Proteomes" id="UP001258945"/>
    </source>
</evidence>
<gene>
    <name evidence="2" type="ORF">RGI145_12925</name>
    <name evidence="3" type="ORF">RQ831_10350</name>
</gene>